<dbReference type="AlphaFoldDB" id="A0A928KUA7"/>
<protein>
    <submittedName>
        <fullName evidence="1">Peptidase C39</fullName>
    </submittedName>
</protein>
<dbReference type="Proteomes" id="UP000754750">
    <property type="component" value="Unassembled WGS sequence"/>
</dbReference>
<name>A0A928KUA7_9FIRM</name>
<accession>A0A928KUA7</accession>
<dbReference type="EMBL" id="SVNY01000005">
    <property type="protein sequence ID" value="MBE6834153.1"/>
    <property type="molecule type" value="Genomic_DNA"/>
</dbReference>
<evidence type="ECO:0000313" key="2">
    <source>
        <dbReference type="Proteomes" id="UP000754750"/>
    </source>
</evidence>
<organism evidence="1 2">
    <name type="scientific">Faecalispora sporosphaeroides</name>
    <dbReference type="NCBI Taxonomy" id="1549"/>
    <lineage>
        <taxon>Bacteria</taxon>
        <taxon>Bacillati</taxon>
        <taxon>Bacillota</taxon>
        <taxon>Clostridia</taxon>
        <taxon>Eubacteriales</taxon>
        <taxon>Oscillospiraceae</taxon>
        <taxon>Faecalispora</taxon>
    </lineage>
</organism>
<sequence>MKNPLNYQTTEYDCGPTTLLNAISYLFRREEIPPDIIKHIMLYCLDSYNGKGEFGKNGTSRMAMMFLSDWLNQFGKVKKFPIHCEYLTGRDVCVHQNSKIVSALQQGGAAVVRLRYGYWHYVLLTAADEESIYLFDPYYRKKPFQQQGAEIILDMPLSRNRRVSYALLNSSGRGLYALGPNETREAILLFNTETQKTPANTIEYFI</sequence>
<gene>
    <name evidence="1" type="ORF">E7512_11360</name>
</gene>
<comment type="caution">
    <text evidence="1">The sequence shown here is derived from an EMBL/GenBank/DDBJ whole genome shotgun (WGS) entry which is preliminary data.</text>
</comment>
<dbReference type="RefSeq" id="WP_020072035.1">
    <property type="nucleotide sequence ID" value="NZ_JBKWRC010000001.1"/>
</dbReference>
<reference evidence="1" key="1">
    <citation type="submission" date="2019-04" db="EMBL/GenBank/DDBJ databases">
        <title>Evolution of Biomass-Degrading Anaerobic Consortia Revealed by Metagenomics.</title>
        <authorList>
            <person name="Peng X."/>
        </authorList>
    </citation>
    <scope>NUCLEOTIDE SEQUENCE</scope>
    <source>
        <strain evidence="1">SIG551</strain>
    </source>
</reference>
<proteinExistence type="predicted"/>
<dbReference type="Gene3D" id="3.90.70.10">
    <property type="entry name" value="Cysteine proteinases"/>
    <property type="match status" value="1"/>
</dbReference>
<evidence type="ECO:0000313" key="1">
    <source>
        <dbReference type="EMBL" id="MBE6834153.1"/>
    </source>
</evidence>